<sequence length="199" mass="23118">MAVKSEYYQKLVLNGTVEDLIDLLDQVGNDNTITEDEREWIENSIHRRLSMFKGTPVRIVNIESGVEEEPPQTVYDEFGGSSIYKGEIFIYGLKWKMYVPSIKFRETQINYWYYNEKVASILSDVLLPVIPGKFRGYFNYPPWLLGTSYAPHTYYIPTDSLISLAIERDVIDDWNSLVVKGIPEKLVERYRSRNLGNSL</sequence>
<organism evidence="1 2">
    <name type="scientific">Cuniculiplasma divulgatum</name>
    <dbReference type="NCBI Taxonomy" id="1673428"/>
    <lineage>
        <taxon>Archaea</taxon>
        <taxon>Methanobacteriati</taxon>
        <taxon>Thermoplasmatota</taxon>
        <taxon>Thermoplasmata</taxon>
        <taxon>Thermoplasmatales</taxon>
        <taxon>Cuniculiplasmataceae</taxon>
        <taxon>Cuniculiplasma</taxon>
    </lineage>
</organism>
<dbReference type="AlphaFoldDB" id="A0A1N5U7B6"/>
<protein>
    <submittedName>
        <fullName evidence="1">Uncharacterized protein</fullName>
    </submittedName>
</protein>
<gene>
    <name evidence="1" type="ORF">CSP5_0835</name>
</gene>
<dbReference type="Proteomes" id="UP000195607">
    <property type="component" value="Chromosome I"/>
</dbReference>
<accession>A0A1N5U7B6</accession>
<evidence type="ECO:0000313" key="2">
    <source>
        <dbReference type="Proteomes" id="UP000195607"/>
    </source>
</evidence>
<evidence type="ECO:0000313" key="1">
    <source>
        <dbReference type="EMBL" id="SIM56724.1"/>
    </source>
</evidence>
<dbReference type="RefSeq" id="WP_148689687.1">
    <property type="nucleotide sequence ID" value="NZ_LT671858.1"/>
</dbReference>
<name>A0A1N5U7B6_9ARCH</name>
<proteinExistence type="predicted"/>
<dbReference type="EMBL" id="LT671858">
    <property type="protein sequence ID" value="SIM56724.1"/>
    <property type="molecule type" value="Genomic_DNA"/>
</dbReference>
<reference evidence="1 2" key="1">
    <citation type="submission" date="2016-04" db="EMBL/GenBank/DDBJ databases">
        <authorList>
            <person name="Evans L.H."/>
            <person name="Alamgir A."/>
            <person name="Owens N."/>
            <person name="Weber N.D."/>
            <person name="Virtaneva K."/>
            <person name="Barbian K."/>
            <person name="Babar A."/>
            <person name="Rosenke K."/>
        </authorList>
    </citation>
    <scope>NUCLEOTIDE SEQUENCE [LARGE SCALE GENOMIC DNA]</scope>
    <source>
        <strain evidence="2">S5(T) (JCM 30642 \VKM B-2941)</strain>
    </source>
</reference>
<dbReference type="GeneID" id="41588109"/>